<keyword evidence="2" id="KW-0723">Serine/threonine-protein kinase</keyword>
<dbReference type="InterPro" id="IPR018097">
    <property type="entry name" value="EGF_Ca-bd_CS"/>
</dbReference>
<evidence type="ECO:0000256" key="2">
    <source>
        <dbReference type="ARBA" id="ARBA00022527"/>
    </source>
</evidence>
<dbReference type="FunFam" id="3.30.200.20:FF:000043">
    <property type="entry name" value="Wall-associated receptor kinase 2"/>
    <property type="match status" value="1"/>
</dbReference>
<keyword evidence="11 18" id="KW-0067">ATP-binding</keyword>
<dbReference type="CDD" id="cd00054">
    <property type="entry name" value="EGF_CA"/>
    <property type="match status" value="1"/>
</dbReference>
<dbReference type="InterPro" id="IPR045274">
    <property type="entry name" value="WAK-like"/>
</dbReference>
<feature type="domain" description="EGF-like" evidence="21">
    <location>
        <begin position="288"/>
        <end position="326"/>
    </location>
</feature>
<evidence type="ECO:0000259" key="20">
    <source>
        <dbReference type="PROSITE" id="PS50011"/>
    </source>
</evidence>
<evidence type="ECO:0000256" key="10">
    <source>
        <dbReference type="ARBA" id="ARBA00022777"/>
    </source>
</evidence>
<evidence type="ECO:0000256" key="9">
    <source>
        <dbReference type="ARBA" id="ARBA00022741"/>
    </source>
</evidence>
<dbReference type="SUPFAM" id="SSF56112">
    <property type="entry name" value="Protein kinase-like (PK-like)"/>
    <property type="match status" value="1"/>
</dbReference>
<evidence type="ECO:0000313" key="22">
    <source>
        <dbReference type="EMBL" id="CAA7395511.1"/>
    </source>
</evidence>
<dbReference type="PANTHER" id="PTHR27005:SF479">
    <property type="entry name" value="OS06G0706600 PROTEIN"/>
    <property type="match status" value="1"/>
</dbReference>
<dbReference type="PROSITE" id="PS00108">
    <property type="entry name" value="PROTEIN_KINASE_ST"/>
    <property type="match status" value="1"/>
</dbReference>
<keyword evidence="13" id="KW-0472">Membrane</keyword>
<dbReference type="AlphaFoldDB" id="A0A7I8KCS6"/>
<dbReference type="GO" id="GO:0005509">
    <property type="term" value="F:calcium ion binding"/>
    <property type="evidence" value="ECO:0007669"/>
    <property type="project" value="InterPro"/>
</dbReference>
<name>A0A7I8KCS6_SPIIN</name>
<proteinExistence type="predicted"/>
<evidence type="ECO:0000256" key="12">
    <source>
        <dbReference type="ARBA" id="ARBA00022989"/>
    </source>
</evidence>
<dbReference type="InterPro" id="IPR011009">
    <property type="entry name" value="Kinase-like_dom_sf"/>
</dbReference>
<dbReference type="SUPFAM" id="SSF57196">
    <property type="entry name" value="EGF/Laminin"/>
    <property type="match status" value="1"/>
</dbReference>
<dbReference type="InterPro" id="IPR000719">
    <property type="entry name" value="Prot_kinase_dom"/>
</dbReference>
<comment type="subcellular location">
    <subcellularLocation>
        <location evidence="1">Membrane</location>
        <topology evidence="1">Single-pass type I membrane protein</topology>
    </subcellularLocation>
</comment>
<evidence type="ECO:0000256" key="13">
    <source>
        <dbReference type="ARBA" id="ARBA00023136"/>
    </source>
</evidence>
<gene>
    <name evidence="22" type="ORF">SI8410_04006172</name>
</gene>
<dbReference type="PROSITE" id="PS00107">
    <property type="entry name" value="PROTEIN_KINASE_ATP"/>
    <property type="match status" value="1"/>
</dbReference>
<comment type="function">
    <text evidence="16">Serine/threonine-protein kinase that may function as a signaling receptor of extracellular matrix component. Binding to pectin may have significance in the control of cell expansion, morphogenesis and development.</text>
</comment>
<dbReference type="EMBL" id="LR746267">
    <property type="protein sequence ID" value="CAA7395511.1"/>
    <property type="molecule type" value="Genomic_DNA"/>
</dbReference>
<reference evidence="22" key="1">
    <citation type="submission" date="2020-02" db="EMBL/GenBank/DDBJ databases">
        <authorList>
            <person name="Scholz U."/>
            <person name="Mascher M."/>
            <person name="Fiebig A."/>
        </authorList>
    </citation>
    <scope>NUCLEOTIDE SEQUENCE</scope>
</reference>
<dbReference type="Pfam" id="PF07645">
    <property type="entry name" value="EGF_CA"/>
    <property type="match status" value="1"/>
</dbReference>
<evidence type="ECO:0000256" key="15">
    <source>
        <dbReference type="ARBA" id="ARBA00023180"/>
    </source>
</evidence>
<evidence type="ECO:0000256" key="8">
    <source>
        <dbReference type="ARBA" id="ARBA00022737"/>
    </source>
</evidence>
<protein>
    <submittedName>
        <fullName evidence="22">Uncharacterized protein</fullName>
    </submittedName>
</protein>
<dbReference type="PANTHER" id="PTHR27005">
    <property type="entry name" value="WALL-ASSOCIATED RECEPTOR KINASE-LIKE 21"/>
    <property type="match status" value="1"/>
</dbReference>
<feature type="chain" id="PRO_5029614997" evidence="19">
    <location>
        <begin position="19"/>
        <end position="731"/>
    </location>
</feature>
<dbReference type="GO" id="GO:0005524">
    <property type="term" value="F:ATP binding"/>
    <property type="evidence" value="ECO:0007669"/>
    <property type="project" value="UniProtKB-UniRule"/>
</dbReference>
<evidence type="ECO:0000256" key="16">
    <source>
        <dbReference type="ARBA" id="ARBA00058961"/>
    </source>
</evidence>
<dbReference type="InterPro" id="IPR025287">
    <property type="entry name" value="WAK_GUB"/>
</dbReference>
<dbReference type="Pfam" id="PF00069">
    <property type="entry name" value="Pkinase"/>
    <property type="match status" value="1"/>
</dbReference>
<evidence type="ECO:0000256" key="17">
    <source>
        <dbReference type="PROSITE-ProRule" id="PRU00076"/>
    </source>
</evidence>
<evidence type="ECO:0000256" key="4">
    <source>
        <dbReference type="ARBA" id="ARBA00022553"/>
    </source>
</evidence>
<accession>A0A7I8KCS6</accession>
<dbReference type="GO" id="GO:0007166">
    <property type="term" value="P:cell surface receptor signaling pathway"/>
    <property type="evidence" value="ECO:0007669"/>
    <property type="project" value="InterPro"/>
</dbReference>
<keyword evidence="12" id="KW-1133">Transmembrane helix</keyword>
<keyword evidence="15" id="KW-0325">Glycoprotein</keyword>
<dbReference type="PROSITE" id="PS50026">
    <property type="entry name" value="EGF_3"/>
    <property type="match status" value="1"/>
</dbReference>
<dbReference type="FunFam" id="2.10.25.10:FF:000038">
    <property type="entry name" value="Fibrillin 2"/>
    <property type="match status" value="1"/>
</dbReference>
<dbReference type="SMART" id="SM00181">
    <property type="entry name" value="EGF"/>
    <property type="match status" value="2"/>
</dbReference>
<evidence type="ECO:0000256" key="5">
    <source>
        <dbReference type="ARBA" id="ARBA00022679"/>
    </source>
</evidence>
<keyword evidence="3 17" id="KW-0245">EGF-like domain</keyword>
<evidence type="ECO:0000259" key="21">
    <source>
        <dbReference type="PROSITE" id="PS50026"/>
    </source>
</evidence>
<sequence>MGLLGFLLMQFLLTAALGLNTTDPSCETKCGNLSIPYPFGVREGCYFKDANTDYLIVCNTTFDPPKAFLGEGNIDVVDISLNGEIRITNLMGYECYNESGSKTDKWTNSFTIGSPQYSFSHTKNRFWVVGCDTTAFFETERGASGCISYCTNLQGMENGSCSGVGCCSASITKGLKNFSTNIGTYYNYNNSKEFNLCGYMFVAEDSQYNFSISDLNDTKLRHRTFPIVLDWSVGNQTCEQAKTPLPGMPYACRSRNSQCNNSNNRVGYLCQCSTGYQGNPYVVGGCKDIDECKNNSTICPREAQCNNTQGDYDCLCPEGQRFNRSATTCDGMCSAVGFLILLATITSLCWGVQRKKLANQDKKIQDLKNKMFEQNGGPLLVEYFSSQPANAFRIFTEEELSMATDDFNKGRVIGEGGHGVVYRGMLENDKAVAIKKSKKMDEREKDEFVREMTILSQINHVHVVKIVGCCLEVEIPMLVYEHVPGGTLFDLLHPKGQQQGTLIPLETRLRIAAEVAEALAYLHSYASPPILHKDVKTANILLDENQRAKVSDFGASVVAPADGLAVATMVQGTLGYLDPEVIQSYQFTEKSDVYSFGMVLVELLTGKKPFEPIDTETKRSLAGAFVSALRGNRLVDILESTVCSEEEMEILLEVSELACRCLSVNGADRPTMKEVVTALHVLRTSRDHPWALPCLPQEAESLLGEREPMAYTTSDLGTTVSHIGLEIEAGR</sequence>
<evidence type="ECO:0000256" key="11">
    <source>
        <dbReference type="ARBA" id="ARBA00022840"/>
    </source>
</evidence>
<evidence type="ECO:0000256" key="18">
    <source>
        <dbReference type="PROSITE-ProRule" id="PRU10141"/>
    </source>
</evidence>
<dbReference type="PROSITE" id="PS00010">
    <property type="entry name" value="ASX_HYDROXYL"/>
    <property type="match status" value="1"/>
</dbReference>
<dbReference type="Proteomes" id="UP000663760">
    <property type="component" value="Chromosome 4"/>
</dbReference>
<organism evidence="22 23">
    <name type="scientific">Spirodela intermedia</name>
    <name type="common">Intermediate duckweed</name>
    <dbReference type="NCBI Taxonomy" id="51605"/>
    <lineage>
        <taxon>Eukaryota</taxon>
        <taxon>Viridiplantae</taxon>
        <taxon>Streptophyta</taxon>
        <taxon>Embryophyta</taxon>
        <taxon>Tracheophyta</taxon>
        <taxon>Spermatophyta</taxon>
        <taxon>Magnoliopsida</taxon>
        <taxon>Liliopsida</taxon>
        <taxon>Araceae</taxon>
        <taxon>Lemnoideae</taxon>
        <taxon>Spirodela</taxon>
    </lineage>
</organism>
<comment type="caution">
    <text evidence="17">Lacks conserved residue(s) required for the propagation of feature annotation.</text>
</comment>
<keyword evidence="6" id="KW-0812">Transmembrane</keyword>
<keyword evidence="23" id="KW-1185">Reference proteome</keyword>
<dbReference type="InterPro" id="IPR000742">
    <property type="entry name" value="EGF"/>
</dbReference>
<keyword evidence="9 18" id="KW-0547">Nucleotide-binding</keyword>
<dbReference type="Gene3D" id="2.10.25.10">
    <property type="entry name" value="Laminin"/>
    <property type="match status" value="1"/>
</dbReference>
<keyword evidence="5" id="KW-0808">Transferase</keyword>
<dbReference type="InterPro" id="IPR008271">
    <property type="entry name" value="Ser/Thr_kinase_AS"/>
</dbReference>
<dbReference type="GO" id="GO:0004674">
    <property type="term" value="F:protein serine/threonine kinase activity"/>
    <property type="evidence" value="ECO:0007669"/>
    <property type="project" value="UniProtKB-KW"/>
</dbReference>
<keyword evidence="14" id="KW-1015">Disulfide bond</keyword>
<feature type="binding site" evidence="18">
    <location>
        <position position="436"/>
    </location>
    <ligand>
        <name>ATP</name>
        <dbReference type="ChEBI" id="CHEBI:30616"/>
    </ligand>
</feature>
<dbReference type="SMART" id="SM00179">
    <property type="entry name" value="EGF_CA"/>
    <property type="match status" value="1"/>
</dbReference>
<dbReference type="Gene3D" id="1.10.510.10">
    <property type="entry name" value="Transferase(Phosphotransferase) domain 1"/>
    <property type="match status" value="1"/>
</dbReference>
<keyword evidence="4" id="KW-0597">Phosphoprotein</keyword>
<dbReference type="OrthoDB" id="4062651at2759"/>
<dbReference type="GO" id="GO:0030247">
    <property type="term" value="F:polysaccharide binding"/>
    <property type="evidence" value="ECO:0007669"/>
    <property type="project" value="InterPro"/>
</dbReference>
<dbReference type="GO" id="GO:0005886">
    <property type="term" value="C:plasma membrane"/>
    <property type="evidence" value="ECO:0007669"/>
    <property type="project" value="TreeGrafter"/>
</dbReference>
<feature type="domain" description="Protein kinase" evidence="20">
    <location>
        <begin position="407"/>
        <end position="691"/>
    </location>
</feature>
<evidence type="ECO:0000256" key="14">
    <source>
        <dbReference type="ARBA" id="ARBA00023157"/>
    </source>
</evidence>
<dbReference type="Gene3D" id="3.30.200.20">
    <property type="entry name" value="Phosphorylase Kinase, domain 1"/>
    <property type="match status" value="1"/>
</dbReference>
<dbReference type="InterPro" id="IPR000152">
    <property type="entry name" value="EGF-type_Asp/Asn_hydroxyl_site"/>
</dbReference>
<evidence type="ECO:0000313" key="23">
    <source>
        <dbReference type="Proteomes" id="UP000663760"/>
    </source>
</evidence>
<keyword evidence="8" id="KW-0677">Repeat</keyword>
<dbReference type="FunFam" id="1.10.510.10:FF:000084">
    <property type="entry name" value="Wall-associated receptor kinase 2"/>
    <property type="match status" value="1"/>
</dbReference>
<dbReference type="Pfam" id="PF13947">
    <property type="entry name" value="GUB_WAK_bind"/>
    <property type="match status" value="1"/>
</dbReference>
<dbReference type="InterPro" id="IPR001881">
    <property type="entry name" value="EGF-like_Ca-bd_dom"/>
</dbReference>
<dbReference type="SMART" id="SM00220">
    <property type="entry name" value="S_TKc"/>
    <property type="match status" value="1"/>
</dbReference>
<dbReference type="PROSITE" id="PS01187">
    <property type="entry name" value="EGF_CA"/>
    <property type="match status" value="1"/>
</dbReference>
<dbReference type="InterPro" id="IPR049883">
    <property type="entry name" value="NOTCH1_EGF-like"/>
</dbReference>
<keyword evidence="7 19" id="KW-0732">Signal</keyword>
<evidence type="ECO:0000256" key="7">
    <source>
        <dbReference type="ARBA" id="ARBA00022729"/>
    </source>
</evidence>
<evidence type="ECO:0000256" key="19">
    <source>
        <dbReference type="SAM" id="SignalP"/>
    </source>
</evidence>
<feature type="signal peptide" evidence="19">
    <location>
        <begin position="1"/>
        <end position="18"/>
    </location>
</feature>
<evidence type="ECO:0000256" key="1">
    <source>
        <dbReference type="ARBA" id="ARBA00004479"/>
    </source>
</evidence>
<evidence type="ECO:0000256" key="3">
    <source>
        <dbReference type="ARBA" id="ARBA00022536"/>
    </source>
</evidence>
<dbReference type="InterPro" id="IPR017441">
    <property type="entry name" value="Protein_kinase_ATP_BS"/>
</dbReference>
<keyword evidence="10" id="KW-0418">Kinase</keyword>
<evidence type="ECO:0000256" key="6">
    <source>
        <dbReference type="ARBA" id="ARBA00022692"/>
    </source>
</evidence>
<dbReference type="PROSITE" id="PS50011">
    <property type="entry name" value="PROTEIN_KINASE_DOM"/>
    <property type="match status" value="1"/>
</dbReference>